<organism evidence="2">
    <name type="scientific">Roseburia intestinalis</name>
    <dbReference type="NCBI Taxonomy" id="166486"/>
    <lineage>
        <taxon>Bacteria</taxon>
        <taxon>Bacillati</taxon>
        <taxon>Bacillota</taxon>
        <taxon>Clostridia</taxon>
        <taxon>Lachnospirales</taxon>
        <taxon>Lachnospiraceae</taxon>
        <taxon>Roseburia</taxon>
    </lineage>
</organism>
<dbReference type="InterPro" id="IPR052977">
    <property type="entry name" value="Polyferredoxin-like_ET"/>
</dbReference>
<accession>A0A6N3GVT5</accession>
<protein>
    <recommendedName>
        <fullName evidence="1">Coenzyme F420 hydrogenase/dehydrogenase beta subunit C-terminal domain-containing protein</fullName>
    </recommendedName>
</protein>
<evidence type="ECO:0000259" key="1">
    <source>
        <dbReference type="Pfam" id="PF04432"/>
    </source>
</evidence>
<dbReference type="Pfam" id="PF04432">
    <property type="entry name" value="FrhB_FdhB_C"/>
    <property type="match status" value="1"/>
</dbReference>
<feature type="domain" description="Coenzyme F420 hydrogenase/dehydrogenase beta subunit C-terminal" evidence="1">
    <location>
        <begin position="114"/>
        <end position="170"/>
    </location>
</feature>
<dbReference type="PANTHER" id="PTHR43193:SF2">
    <property type="entry name" value="POLYFERREDOXIN PROTEIN FWDF"/>
    <property type="match status" value="1"/>
</dbReference>
<dbReference type="EMBL" id="CACRUM010000089">
    <property type="protein sequence ID" value="VYU68063.1"/>
    <property type="molecule type" value="Genomic_DNA"/>
</dbReference>
<dbReference type="PANTHER" id="PTHR43193">
    <property type="match status" value="1"/>
</dbReference>
<sequence length="191" mass="22237">MNCGLCLKKCAFQSGYKTRKEFEPFYGYRARHKSEDGYMKSRSGGAFVALSDWILAHDGSVFGAGYDEKEKFYKVVHKKATTHEQRDEFRCSKYVQSDLCDVFPRIKEALEQGRKVLFSGTGCQVGALYSYLPKEYDNLYTIDIVCHGVPSPKMWKDFLKMREKELHGKAEVVQFRDKKILDGHRIMRQFR</sequence>
<name>A0A6N3GVT5_9FIRM</name>
<reference evidence="2" key="1">
    <citation type="submission" date="2019-11" db="EMBL/GenBank/DDBJ databases">
        <authorList>
            <person name="Feng L."/>
        </authorList>
    </citation>
    <scope>NUCLEOTIDE SEQUENCE</scope>
    <source>
        <strain evidence="2">RintestinalisLFYP67</strain>
    </source>
</reference>
<evidence type="ECO:0000313" key="2">
    <source>
        <dbReference type="EMBL" id="VYU68063.1"/>
    </source>
</evidence>
<gene>
    <name evidence="2" type="ORF">RILFYP67_02941</name>
</gene>
<dbReference type="AlphaFoldDB" id="A0A6N3GVT5"/>
<dbReference type="InterPro" id="IPR007525">
    <property type="entry name" value="FrhB_FdhB_C"/>
</dbReference>
<proteinExistence type="predicted"/>